<gene>
    <name evidence="1" type="ORF">Klosneuvirus_2_254</name>
</gene>
<protein>
    <submittedName>
        <fullName evidence="1">Uncharacterized protein</fullName>
    </submittedName>
</protein>
<name>A0A1V0SJL4_9VIRU</name>
<accession>A0A1V0SJL4</accession>
<organism evidence="1">
    <name type="scientific">Klosneuvirus KNV1</name>
    <dbReference type="NCBI Taxonomy" id="1977640"/>
    <lineage>
        <taxon>Viruses</taxon>
        <taxon>Varidnaviria</taxon>
        <taxon>Bamfordvirae</taxon>
        <taxon>Nucleocytoviricota</taxon>
        <taxon>Megaviricetes</taxon>
        <taxon>Imitervirales</taxon>
        <taxon>Mimiviridae</taxon>
        <taxon>Klosneuvirinae</taxon>
        <taxon>Klosneuvirus</taxon>
    </lineage>
</organism>
<reference evidence="1" key="1">
    <citation type="journal article" date="2017" name="Science">
        <title>Giant viruses with an expanded complement of translation system components.</title>
        <authorList>
            <person name="Schulz F."/>
            <person name="Yutin N."/>
            <person name="Ivanova N.N."/>
            <person name="Ortega D.R."/>
            <person name="Lee T.K."/>
            <person name="Vierheilig J."/>
            <person name="Daims H."/>
            <person name="Horn M."/>
            <person name="Wagner M."/>
            <person name="Jensen G.J."/>
            <person name="Kyrpides N.C."/>
            <person name="Koonin E.V."/>
            <person name="Woyke T."/>
        </authorList>
    </citation>
    <scope>NUCLEOTIDE SEQUENCE</scope>
    <source>
        <strain evidence="1">KNV1</strain>
    </source>
</reference>
<dbReference type="EMBL" id="KY684109">
    <property type="protein sequence ID" value="ARF11818.1"/>
    <property type="molecule type" value="Genomic_DNA"/>
</dbReference>
<proteinExistence type="predicted"/>
<sequence length="438" mass="51488">MESIPNDETYYKKYLKYKAKYLSLNGGKRRQSDERYDCKPSNKFNEICVSNVTGKYKSKNSCVNDCETKYINHHLIKSNIKSETMKFSLFIKDIIDNENFSVYIKGGNVIGLSILKMIYDKYKDNDAEFKKKFDEFLKLNLMKDWDFAAYSKQKITPEYREKLDKIANKYKLVPRAKTFILYQTRKPLLLGEGAMFEISVLDVDTYSKLEIPMTTMKIKVHEYNLKYIYMFAKSFLTYQSTGEPFDFDILKKMIEKIHVIVHPHKNGLYDPGNNFDKGTLSSELIKFINKFSKNNKLIAQFLVIQLQDPYRLLFRLPEKNIPKTNTIKNFITKNLQNKQPSWLLDTNEITTTIKSFVKTLGNKLYEIYKDKGISEVINFMSGISFNRIISDYDTISDDNKELLKQIFKPLADHININEINTSDKLIDFIKFLTEKKLF</sequence>
<evidence type="ECO:0000313" key="1">
    <source>
        <dbReference type="EMBL" id="ARF11818.1"/>
    </source>
</evidence>